<feature type="transmembrane region" description="Helical" evidence="10">
    <location>
        <begin position="193"/>
        <end position="215"/>
    </location>
</feature>
<dbReference type="UniPathway" id="UPA00378"/>
<dbReference type="GO" id="GO:0005789">
    <property type="term" value="C:endoplasmic reticulum membrane"/>
    <property type="evidence" value="ECO:0007669"/>
    <property type="project" value="UniProtKB-SubCell"/>
</dbReference>
<keyword evidence="8 10" id="KW-1133">Transmembrane helix</keyword>
<keyword evidence="6 10" id="KW-0812">Transmembrane</keyword>
<protein>
    <recommendedName>
        <fullName evidence="10">Mannosyltransferase</fullName>
        <ecNumber evidence="10">2.4.1.-</ecNumber>
    </recommendedName>
</protein>
<accession>A0A423WQK9</accession>
<evidence type="ECO:0000256" key="8">
    <source>
        <dbReference type="ARBA" id="ARBA00022989"/>
    </source>
</evidence>
<dbReference type="AlphaFoldDB" id="A0A423WQK9"/>
<feature type="transmembrane region" description="Helical" evidence="10">
    <location>
        <begin position="235"/>
        <end position="252"/>
    </location>
</feature>
<dbReference type="PANTHER" id="PTHR22760:SF2">
    <property type="entry name" value="ALPHA-1,2-MANNOSYLTRANSFERASE ALG9"/>
    <property type="match status" value="1"/>
</dbReference>
<comment type="subcellular location">
    <subcellularLocation>
        <location evidence="1 10">Endoplasmic reticulum membrane</location>
        <topology evidence="1 10">Multi-pass membrane protein</topology>
    </subcellularLocation>
</comment>
<evidence type="ECO:0000256" key="5">
    <source>
        <dbReference type="ARBA" id="ARBA00022679"/>
    </source>
</evidence>
<keyword evidence="12" id="KW-1185">Reference proteome</keyword>
<dbReference type="GO" id="GO:0006487">
    <property type="term" value="P:protein N-linked glycosylation"/>
    <property type="evidence" value="ECO:0007669"/>
    <property type="project" value="TreeGrafter"/>
</dbReference>
<feature type="transmembrane region" description="Helical" evidence="10">
    <location>
        <begin position="298"/>
        <end position="317"/>
    </location>
</feature>
<feature type="transmembrane region" description="Helical" evidence="10">
    <location>
        <begin position="163"/>
        <end position="181"/>
    </location>
</feature>
<feature type="transmembrane region" description="Helical" evidence="10">
    <location>
        <begin position="329"/>
        <end position="347"/>
    </location>
</feature>
<dbReference type="GO" id="GO:0000026">
    <property type="term" value="F:alpha-1,2-mannosyltransferase activity"/>
    <property type="evidence" value="ECO:0007669"/>
    <property type="project" value="TreeGrafter"/>
</dbReference>
<dbReference type="InterPro" id="IPR005599">
    <property type="entry name" value="GPI_mannosylTrfase"/>
</dbReference>
<dbReference type="STRING" id="252740.A0A423WQK9"/>
<keyword evidence="9 10" id="KW-0472">Membrane</keyword>
<feature type="transmembrane region" description="Helical" evidence="10">
    <location>
        <begin position="138"/>
        <end position="157"/>
    </location>
</feature>
<reference evidence="11 12" key="1">
    <citation type="submission" date="2015-09" db="EMBL/GenBank/DDBJ databases">
        <title>Host preference determinants of Valsa canker pathogens revealed by comparative genomics.</title>
        <authorList>
            <person name="Yin Z."/>
            <person name="Huang L."/>
        </authorList>
    </citation>
    <scope>NUCLEOTIDE SEQUENCE [LARGE SCALE GENOMIC DNA]</scope>
    <source>
        <strain evidence="11 12">YSFL</strain>
    </source>
</reference>
<comment type="caution">
    <text evidence="11">The sequence shown here is derived from an EMBL/GenBank/DDBJ whole genome shotgun (WGS) entry which is preliminary data.</text>
</comment>
<evidence type="ECO:0000256" key="4">
    <source>
        <dbReference type="ARBA" id="ARBA00022676"/>
    </source>
</evidence>
<dbReference type="Proteomes" id="UP000284375">
    <property type="component" value="Unassembled WGS sequence"/>
</dbReference>
<dbReference type="PANTHER" id="PTHR22760">
    <property type="entry name" value="GLYCOSYLTRANSFERASE"/>
    <property type="match status" value="1"/>
</dbReference>
<dbReference type="EC" id="2.4.1.-" evidence="10"/>
<dbReference type="Pfam" id="PF03901">
    <property type="entry name" value="Glyco_transf_22"/>
    <property type="match status" value="1"/>
</dbReference>
<organism evidence="11 12">
    <name type="scientific">Cytospora chrysosperma</name>
    <name type="common">Cytospora canker fungus</name>
    <name type="synonym">Sphaeria chrysosperma</name>
    <dbReference type="NCBI Taxonomy" id="252740"/>
    <lineage>
        <taxon>Eukaryota</taxon>
        <taxon>Fungi</taxon>
        <taxon>Dikarya</taxon>
        <taxon>Ascomycota</taxon>
        <taxon>Pezizomycotina</taxon>
        <taxon>Sordariomycetes</taxon>
        <taxon>Sordariomycetidae</taxon>
        <taxon>Diaporthales</taxon>
        <taxon>Cytosporaceae</taxon>
        <taxon>Cytospora</taxon>
    </lineage>
</organism>
<comment type="pathway">
    <text evidence="2">Protein modification; protein glycosylation.</text>
</comment>
<evidence type="ECO:0000256" key="6">
    <source>
        <dbReference type="ARBA" id="ARBA00022692"/>
    </source>
</evidence>
<comment type="similarity">
    <text evidence="3 10">Belongs to the glycosyltransferase 22 family.</text>
</comment>
<evidence type="ECO:0000256" key="2">
    <source>
        <dbReference type="ARBA" id="ARBA00004922"/>
    </source>
</evidence>
<keyword evidence="4 10" id="KW-0328">Glycosyltransferase</keyword>
<dbReference type="OrthoDB" id="497541at2759"/>
<evidence type="ECO:0000256" key="10">
    <source>
        <dbReference type="RuleBase" id="RU363075"/>
    </source>
</evidence>
<evidence type="ECO:0000256" key="3">
    <source>
        <dbReference type="ARBA" id="ARBA00007063"/>
    </source>
</evidence>
<feature type="transmembrane region" description="Helical" evidence="10">
    <location>
        <begin position="112"/>
        <end position="131"/>
    </location>
</feature>
<proteinExistence type="inferred from homology"/>
<keyword evidence="7 10" id="KW-0256">Endoplasmic reticulum</keyword>
<evidence type="ECO:0000256" key="1">
    <source>
        <dbReference type="ARBA" id="ARBA00004477"/>
    </source>
</evidence>
<evidence type="ECO:0000256" key="9">
    <source>
        <dbReference type="ARBA" id="ARBA00023136"/>
    </source>
</evidence>
<sequence length="615" mass="69386">MPPKLAQQVEFVHPEASHAKKIIPSPFALEPIYAFYFFLAANLLSALFNPIQDCDETFNFWEPTHYLSHGYGLQTWEWSPQYGIRDWFYVMPHAVIGSLRRLLPHPTKLGEFYFVRYVLAFACALCQTLLYRVISLTVHARIGFLFMLAIVLSPGNFHASTAYLPTSFAMYTAMLGAASFMNWVGGTKTAKGIAWFAAGGIIGWPFSMALCAPFLIEEALLAVLALGDAKQFTVVLKRVALGVGAAVSILCVDTFVNSLFYRVWGIVVSWNIVKYNMFSQTGGPDLYGTEPWTFYFKNLALNFNLWFVLALLALPLFILQKVIAPSGRAFASGMRAIVFLSPFYLWFTIFTLQPHKEERFMYPSYPFLALNAAVSAHIILTAVGHASRNTILGKIPAQVRLLSTVVIPFLFVVSLYLLRVIGVYTAYGAPLSLYEPLGAGIRGGEVGIVGKPGDFVCFGKEWYRFPTSYFLPRDMEAKFVRSEFRGLLPGEFQKSSLFGAYAGTYVVPENMNDRNEEDLSKYTDIQQCDFLVDTQYPLNAEKGLTLPPNEPDYVADTEHWEVARCIPFLDAGNTGLIPRMIWVPTWLTWIPEKYQRKWGQHCLLQQRTLVEKTLH</sequence>
<feature type="transmembrane region" description="Helical" evidence="10">
    <location>
        <begin position="367"/>
        <end position="387"/>
    </location>
</feature>
<feature type="transmembrane region" description="Helical" evidence="10">
    <location>
        <begin position="399"/>
        <end position="418"/>
    </location>
</feature>
<name>A0A423WQK9_CYTCH</name>
<gene>
    <name evidence="11" type="ORF">VSDG_00247</name>
</gene>
<feature type="transmembrane region" description="Helical" evidence="10">
    <location>
        <begin position="27"/>
        <end position="48"/>
    </location>
</feature>
<evidence type="ECO:0000313" key="12">
    <source>
        <dbReference type="Proteomes" id="UP000284375"/>
    </source>
</evidence>
<dbReference type="EMBL" id="LJZO01000001">
    <property type="protein sequence ID" value="ROW05544.1"/>
    <property type="molecule type" value="Genomic_DNA"/>
</dbReference>
<evidence type="ECO:0000313" key="11">
    <source>
        <dbReference type="EMBL" id="ROW05544.1"/>
    </source>
</evidence>
<evidence type="ECO:0000256" key="7">
    <source>
        <dbReference type="ARBA" id="ARBA00022824"/>
    </source>
</evidence>
<keyword evidence="5" id="KW-0808">Transferase</keyword>